<feature type="transmembrane region" description="Helical" evidence="7">
    <location>
        <begin position="1129"/>
        <end position="1151"/>
    </location>
</feature>
<dbReference type="AlphaFoldDB" id="A0A0C3J855"/>
<evidence type="ECO:0000256" key="2">
    <source>
        <dbReference type="ARBA" id="ARBA00022692"/>
    </source>
</evidence>
<keyword evidence="3 7" id="KW-1133">Transmembrane helix</keyword>
<feature type="compositionally biased region" description="Basic and acidic residues" evidence="6">
    <location>
        <begin position="466"/>
        <end position="483"/>
    </location>
</feature>
<dbReference type="InterPro" id="IPR024528">
    <property type="entry name" value="ThrE_2"/>
</dbReference>
<feature type="compositionally biased region" description="Polar residues" evidence="6">
    <location>
        <begin position="119"/>
        <end position="141"/>
    </location>
</feature>
<evidence type="ECO:0000313" key="11">
    <source>
        <dbReference type="Proteomes" id="UP000054217"/>
    </source>
</evidence>
<dbReference type="EMBL" id="KN832131">
    <property type="protein sequence ID" value="KIN93836.1"/>
    <property type="molecule type" value="Genomic_DNA"/>
</dbReference>
<evidence type="ECO:0008006" key="12">
    <source>
        <dbReference type="Google" id="ProtNLM"/>
    </source>
</evidence>
<evidence type="ECO:0000256" key="7">
    <source>
        <dbReference type="SAM" id="Phobius"/>
    </source>
</evidence>
<feature type="domain" description="Threonine/Serine exporter ThrE" evidence="9">
    <location>
        <begin position="1060"/>
        <end position="1190"/>
    </location>
</feature>
<evidence type="ECO:0000256" key="1">
    <source>
        <dbReference type="ARBA" id="ARBA00004141"/>
    </source>
</evidence>
<feature type="compositionally biased region" description="Polar residues" evidence="6">
    <location>
        <begin position="98"/>
        <end position="111"/>
    </location>
</feature>
<feature type="compositionally biased region" description="Basic and acidic residues" evidence="6">
    <location>
        <begin position="701"/>
        <end position="746"/>
    </location>
</feature>
<feature type="region of interest" description="Disordered" evidence="6">
    <location>
        <begin position="295"/>
        <end position="337"/>
    </location>
</feature>
<feature type="region of interest" description="Disordered" evidence="6">
    <location>
        <begin position="81"/>
        <end position="178"/>
    </location>
</feature>
<accession>A0A0C3J855</accession>
<feature type="region of interest" description="Disordered" evidence="6">
    <location>
        <begin position="431"/>
        <end position="508"/>
    </location>
</feature>
<name>A0A0C3J855_PISTI</name>
<feature type="compositionally biased region" description="Polar residues" evidence="6">
    <location>
        <begin position="1"/>
        <end position="23"/>
    </location>
</feature>
<feature type="transmembrane region" description="Helical" evidence="7">
    <location>
        <begin position="1171"/>
        <end position="1193"/>
    </location>
</feature>
<gene>
    <name evidence="10" type="ORF">M404DRAFT_1008698</name>
</gene>
<feature type="region of interest" description="Disordered" evidence="6">
    <location>
        <begin position="653"/>
        <end position="761"/>
    </location>
</feature>
<evidence type="ECO:0000259" key="8">
    <source>
        <dbReference type="Pfam" id="PF06738"/>
    </source>
</evidence>
<keyword evidence="11" id="KW-1185">Reference proteome</keyword>
<dbReference type="Pfam" id="PF12821">
    <property type="entry name" value="ThrE_2"/>
    <property type="match status" value="1"/>
</dbReference>
<dbReference type="Pfam" id="PF06738">
    <property type="entry name" value="ThrE"/>
    <property type="match status" value="1"/>
</dbReference>
<dbReference type="InterPro" id="IPR010619">
    <property type="entry name" value="ThrE-like_N"/>
</dbReference>
<feature type="transmembrane region" description="Helical" evidence="7">
    <location>
        <begin position="1078"/>
        <end position="1099"/>
    </location>
</feature>
<proteinExistence type="inferred from homology"/>
<feature type="compositionally biased region" description="Polar residues" evidence="6">
    <location>
        <begin position="161"/>
        <end position="173"/>
    </location>
</feature>
<reference evidence="11" key="2">
    <citation type="submission" date="2015-01" db="EMBL/GenBank/DDBJ databases">
        <title>Evolutionary Origins and Diversification of the Mycorrhizal Mutualists.</title>
        <authorList>
            <consortium name="DOE Joint Genome Institute"/>
            <consortium name="Mycorrhizal Genomics Consortium"/>
            <person name="Kohler A."/>
            <person name="Kuo A."/>
            <person name="Nagy L.G."/>
            <person name="Floudas D."/>
            <person name="Copeland A."/>
            <person name="Barry K.W."/>
            <person name="Cichocki N."/>
            <person name="Veneault-Fourrey C."/>
            <person name="LaButti K."/>
            <person name="Lindquist E.A."/>
            <person name="Lipzen A."/>
            <person name="Lundell T."/>
            <person name="Morin E."/>
            <person name="Murat C."/>
            <person name="Riley R."/>
            <person name="Ohm R."/>
            <person name="Sun H."/>
            <person name="Tunlid A."/>
            <person name="Henrissat B."/>
            <person name="Grigoriev I.V."/>
            <person name="Hibbett D.S."/>
            <person name="Martin F."/>
        </authorList>
    </citation>
    <scope>NUCLEOTIDE SEQUENCE [LARGE SCALE GENOMIC DNA]</scope>
    <source>
        <strain evidence="11">Marx 270</strain>
    </source>
</reference>
<dbReference type="InParanoid" id="A0A0C3J855"/>
<comment type="subcellular location">
    <subcellularLocation>
        <location evidence="1">Membrane</location>
        <topology evidence="1">Multi-pass membrane protein</topology>
    </subcellularLocation>
</comment>
<organism evidence="10 11">
    <name type="scientific">Pisolithus tinctorius Marx 270</name>
    <dbReference type="NCBI Taxonomy" id="870435"/>
    <lineage>
        <taxon>Eukaryota</taxon>
        <taxon>Fungi</taxon>
        <taxon>Dikarya</taxon>
        <taxon>Basidiomycota</taxon>
        <taxon>Agaricomycotina</taxon>
        <taxon>Agaricomycetes</taxon>
        <taxon>Agaricomycetidae</taxon>
        <taxon>Boletales</taxon>
        <taxon>Sclerodermatineae</taxon>
        <taxon>Pisolithaceae</taxon>
        <taxon>Pisolithus</taxon>
    </lineage>
</organism>
<evidence type="ECO:0000256" key="4">
    <source>
        <dbReference type="ARBA" id="ARBA00023136"/>
    </source>
</evidence>
<feature type="compositionally biased region" description="Polar residues" evidence="6">
    <location>
        <begin position="485"/>
        <end position="497"/>
    </location>
</feature>
<feature type="transmembrane region" description="Helical" evidence="7">
    <location>
        <begin position="936"/>
        <end position="955"/>
    </location>
</feature>
<evidence type="ECO:0000256" key="6">
    <source>
        <dbReference type="SAM" id="MobiDB-lite"/>
    </source>
</evidence>
<feature type="compositionally biased region" description="Polar residues" evidence="6">
    <location>
        <begin position="594"/>
        <end position="619"/>
    </location>
</feature>
<evidence type="ECO:0000259" key="9">
    <source>
        <dbReference type="Pfam" id="PF12821"/>
    </source>
</evidence>
<reference evidence="10 11" key="1">
    <citation type="submission" date="2014-04" db="EMBL/GenBank/DDBJ databases">
        <authorList>
            <consortium name="DOE Joint Genome Institute"/>
            <person name="Kuo A."/>
            <person name="Kohler A."/>
            <person name="Costa M.D."/>
            <person name="Nagy L.G."/>
            <person name="Floudas D."/>
            <person name="Copeland A."/>
            <person name="Barry K.W."/>
            <person name="Cichocki N."/>
            <person name="Veneault-Fourrey C."/>
            <person name="LaButti K."/>
            <person name="Lindquist E.A."/>
            <person name="Lipzen A."/>
            <person name="Lundell T."/>
            <person name="Morin E."/>
            <person name="Murat C."/>
            <person name="Sun H."/>
            <person name="Tunlid A."/>
            <person name="Henrissat B."/>
            <person name="Grigoriev I.V."/>
            <person name="Hibbett D.S."/>
            <person name="Martin F."/>
            <person name="Nordberg H.P."/>
            <person name="Cantor M.N."/>
            <person name="Hua S.X."/>
        </authorList>
    </citation>
    <scope>NUCLEOTIDE SEQUENCE [LARGE SCALE GENOMIC DNA]</scope>
    <source>
        <strain evidence="10 11">Marx 270</strain>
    </source>
</reference>
<keyword evidence="4 7" id="KW-0472">Membrane</keyword>
<dbReference type="PANTHER" id="PTHR31082">
    <property type="entry name" value="PHEROMONE-REGULATED MEMBRANE PROTEIN 10"/>
    <property type="match status" value="1"/>
</dbReference>
<feature type="compositionally biased region" description="Basic and acidic residues" evidence="6">
    <location>
        <begin position="315"/>
        <end position="337"/>
    </location>
</feature>
<dbReference type="InterPro" id="IPR051361">
    <property type="entry name" value="ThrE/Ser_Exporter"/>
</dbReference>
<protein>
    <recommendedName>
        <fullName evidence="12">Threonine/serine exporter-like N-terminal domain-containing protein</fullName>
    </recommendedName>
</protein>
<keyword evidence="2 7" id="KW-0812">Transmembrane</keyword>
<feature type="region of interest" description="Disordered" evidence="6">
    <location>
        <begin position="570"/>
        <end position="623"/>
    </location>
</feature>
<dbReference type="STRING" id="870435.A0A0C3J855"/>
<feature type="transmembrane region" description="Helical" evidence="7">
    <location>
        <begin position="997"/>
        <end position="1018"/>
    </location>
</feature>
<dbReference type="PANTHER" id="PTHR31082:SF4">
    <property type="entry name" value="PHEROMONE-REGULATED MEMBRANE PROTEIN 10"/>
    <property type="match status" value="1"/>
</dbReference>
<dbReference type="GO" id="GO:0022857">
    <property type="term" value="F:transmembrane transporter activity"/>
    <property type="evidence" value="ECO:0007669"/>
    <property type="project" value="InterPro"/>
</dbReference>
<feature type="transmembrane region" description="Helical" evidence="7">
    <location>
        <begin position="961"/>
        <end position="985"/>
    </location>
</feature>
<comment type="similarity">
    <text evidence="5">Belongs to the ThrE exporter (TC 2.A.79) family.</text>
</comment>
<dbReference type="Proteomes" id="UP000054217">
    <property type="component" value="Unassembled WGS sequence"/>
</dbReference>
<evidence type="ECO:0000313" key="10">
    <source>
        <dbReference type="EMBL" id="KIN93836.1"/>
    </source>
</evidence>
<dbReference type="OrthoDB" id="413008at2759"/>
<dbReference type="GO" id="GO:0016020">
    <property type="term" value="C:membrane"/>
    <property type="evidence" value="ECO:0007669"/>
    <property type="project" value="UniProtKB-SubCell"/>
</dbReference>
<feature type="compositionally biased region" description="Polar residues" evidence="6">
    <location>
        <begin position="667"/>
        <end position="681"/>
    </location>
</feature>
<feature type="compositionally biased region" description="Basic residues" evidence="6">
    <location>
        <begin position="747"/>
        <end position="761"/>
    </location>
</feature>
<dbReference type="HOGENOM" id="CLU_007078_0_2_1"/>
<evidence type="ECO:0000256" key="5">
    <source>
        <dbReference type="ARBA" id="ARBA00034125"/>
    </source>
</evidence>
<feature type="domain" description="Threonine/serine exporter-like N-terminal" evidence="8">
    <location>
        <begin position="778"/>
        <end position="1018"/>
    </location>
</feature>
<feature type="transmembrane region" description="Helical" evidence="7">
    <location>
        <begin position="1105"/>
        <end position="1122"/>
    </location>
</feature>
<feature type="transmembrane region" description="Helical" evidence="7">
    <location>
        <begin position="1051"/>
        <end position="1071"/>
    </location>
</feature>
<feature type="region of interest" description="Disordered" evidence="6">
    <location>
        <begin position="1"/>
        <end position="36"/>
    </location>
</feature>
<evidence type="ECO:0000256" key="3">
    <source>
        <dbReference type="ARBA" id="ARBA00022989"/>
    </source>
</evidence>
<sequence>MTQSRSPSRQQTDSSNGDGQPSTACHGGIRTPRRVQWASRDDVRLSIDPETLSHLSVHALDELGLDPEAFENLRSALERHKSGSVSARDGAAHETDPSRSQLESVSLTQRLPSRPALPPQSSVTSTTSNSRHDQNPFSNPVPSHRFSPLSSTDIGRPLNVETPSTDTGANTPESDAPLLVQSTHKVPGEVWIDPNEREGLPVGPTPLGLTLGIDVGGTDSNRDSSTGMTRRSTLLGSLRRSNDADLGRRFSTRNSAAVVNPAMERHAERLAVHRAAGVVRAHTRRRENWVHRPHPGKHIVCERGEDDGVGTDADGTEKDTEKRMQNGGSRLDHPDLKDDAGAEWTDVDQSHPEPKMLCHADRDRNRMRGKIPSWFRSFANRRSHPGTSTHFDRIDPEANTASSMHALHPHPRLGNGVLSALLTLYGRDHDHDQEREGEHDDEGSTSGGSTPGRRSRSSSVAGSEDEVSKLEEPERPWLDRPEGKVSTSSRGGTSKASRLTKPVGRSLKTSSASSLLNALHHRTQSLPTSSSTAALIAGAGALTGAAVPSGATLAPDLRRGEGLVRYEIDGGATDATGERETGSPDTVVPPPASAETSQASSCSQTNTSISPASTGSETRAGSRGINRGWKAVLRDLPLPSTGVVGDVLKGVSRSLPGTPGGLGSLGWATSSENMTPWSSGDATPHSIGGDGTSETGTPVEGLKEEGRKDYFGEKWEEAPREKKRGREMEMANKHREEKERKKQERREKRKREKEKRQKRKKAEVWITRHVAAILQRQEFILKLARAMMMFGGPSHRFVAQIQSTARVLDLDLSCMYLPDVMLISFEDRATGTSNVKFIRQTSALDLEKLSDAHTLYWNVIHDNISVSQASAALDVLMQKKPLYNFAQLVFIGAMCSASICSVSFSGSFIDCLVSAPLGGLLVAIQLLSPRNELYGNVFEITISTLMSFVSAALASTKHFCYPAVTSSSVVLILPGFIVLCGSLEICSRSLVAGAVRLCFALMYSLFLGFGLGIGAQLYESFVGKELVGATDYLCLESHDPSGPWWQQTPSLWWAFLTVPMYSLFLSMRLMAPWWRRELLVSIVISCMGWVTNHFTSLKFPNQGDISAAVGAFVVGFVSNLYGRFFEGNAFVVMITGILFQVPSGLGSSGLLNFVYDQASGSSSSYQSGFETALQLISVAIGLTVGLGISLVVVHPIQSRRRAGGLFSL</sequence>